<accession>A0A8J7V1F3</accession>
<reference evidence="2" key="1">
    <citation type="submission" date="2021-04" db="EMBL/GenBank/DDBJ databases">
        <authorList>
            <person name="Zhang D.-C."/>
        </authorList>
    </citation>
    <scope>NUCLEOTIDE SEQUENCE</scope>
    <source>
        <strain evidence="2">CGMCC 1.15697</strain>
    </source>
</reference>
<evidence type="ECO:0000313" key="2">
    <source>
        <dbReference type="EMBL" id="MBP5856031.1"/>
    </source>
</evidence>
<dbReference type="Proteomes" id="UP000672602">
    <property type="component" value="Unassembled WGS sequence"/>
</dbReference>
<feature type="transmembrane region" description="Helical" evidence="1">
    <location>
        <begin position="153"/>
        <end position="172"/>
    </location>
</feature>
<dbReference type="RefSeq" id="WP_210680584.1">
    <property type="nucleotide sequence ID" value="NZ_JAGMWN010000001.1"/>
</dbReference>
<protein>
    <submittedName>
        <fullName evidence="2">Uncharacterized protein</fullName>
    </submittedName>
</protein>
<feature type="transmembrane region" description="Helical" evidence="1">
    <location>
        <begin position="12"/>
        <end position="30"/>
    </location>
</feature>
<keyword evidence="1" id="KW-0472">Membrane</keyword>
<keyword evidence="3" id="KW-1185">Reference proteome</keyword>
<dbReference type="AlphaFoldDB" id="A0A8J7V1F3"/>
<evidence type="ECO:0000256" key="1">
    <source>
        <dbReference type="SAM" id="Phobius"/>
    </source>
</evidence>
<sequence>MPLDPCYRTMLWGGFVLILVASAGIVLPVEDAAIGRLIDWIRPTNRYYDPLRLEISLAIAGLFLIWGAHELSTRFPNPANLPPFHWYGHFTAGAAIVPFFLIGHHELLGIPPGIWAEDGPMEYLTVLLLVLSAALAIRATSRPGKAFGREERLVLWLFAIGLLFLAGEEISWGQRILGIETPAALKANNVQGELNLHNLTVGWNEVARMIIACLLSALIWLNESDRLPLPRGWLDGLRPPPALFFWLPLLLIPGHLYDELFEQIVSFAILAYALTIDRRARGD</sequence>
<feature type="transmembrane region" description="Helical" evidence="1">
    <location>
        <begin position="51"/>
        <end position="69"/>
    </location>
</feature>
<dbReference type="EMBL" id="JAGMWN010000001">
    <property type="protein sequence ID" value="MBP5856031.1"/>
    <property type="molecule type" value="Genomic_DNA"/>
</dbReference>
<comment type="caution">
    <text evidence="2">The sequence shown here is derived from an EMBL/GenBank/DDBJ whole genome shotgun (WGS) entry which is preliminary data.</text>
</comment>
<keyword evidence="1" id="KW-1133">Transmembrane helix</keyword>
<proteinExistence type="predicted"/>
<organism evidence="2 3">
    <name type="scientific">Marivibrio halodurans</name>
    <dbReference type="NCBI Taxonomy" id="2039722"/>
    <lineage>
        <taxon>Bacteria</taxon>
        <taxon>Pseudomonadati</taxon>
        <taxon>Pseudomonadota</taxon>
        <taxon>Alphaproteobacteria</taxon>
        <taxon>Rhodospirillales</taxon>
        <taxon>Rhodospirillaceae</taxon>
        <taxon>Marivibrio</taxon>
    </lineage>
</organism>
<keyword evidence="1" id="KW-0812">Transmembrane</keyword>
<feature type="transmembrane region" description="Helical" evidence="1">
    <location>
        <begin position="84"/>
        <end position="102"/>
    </location>
</feature>
<feature type="transmembrane region" description="Helical" evidence="1">
    <location>
        <begin position="123"/>
        <end position="141"/>
    </location>
</feature>
<evidence type="ECO:0000313" key="3">
    <source>
        <dbReference type="Proteomes" id="UP000672602"/>
    </source>
</evidence>
<name>A0A8J7V1F3_9PROT</name>
<gene>
    <name evidence="2" type="ORF">KAJ83_03360</name>
</gene>